<protein>
    <submittedName>
        <fullName evidence="2">Uncharacterized protein</fullName>
    </submittedName>
</protein>
<keyword evidence="1" id="KW-0732">Signal</keyword>
<gene>
    <name evidence="2" type="ORF">FJY68_03855</name>
</gene>
<feature type="signal peptide" evidence="1">
    <location>
        <begin position="1"/>
        <end position="18"/>
    </location>
</feature>
<organism evidence="2 3">
    <name type="scientific">candidate division WOR-3 bacterium</name>
    <dbReference type="NCBI Taxonomy" id="2052148"/>
    <lineage>
        <taxon>Bacteria</taxon>
        <taxon>Bacteria division WOR-3</taxon>
    </lineage>
</organism>
<evidence type="ECO:0000313" key="3">
    <source>
        <dbReference type="Proteomes" id="UP000779900"/>
    </source>
</evidence>
<evidence type="ECO:0000256" key="1">
    <source>
        <dbReference type="SAM" id="SignalP"/>
    </source>
</evidence>
<dbReference type="Proteomes" id="UP000779900">
    <property type="component" value="Unassembled WGS sequence"/>
</dbReference>
<sequence length="106" mass="11093">MRCFAAVMLLAAMGAAYASAPQPQQVLVQFSVGTGTTLVGFKIARCATPANDELVTTPGHFCLDLPFNCAFVMESASADGSGVVVRPQFGPLAFEVAIRPNRPSES</sequence>
<accession>A0A937XH49</accession>
<dbReference type="EMBL" id="VGIR01000015">
    <property type="protein sequence ID" value="MBM3330970.1"/>
    <property type="molecule type" value="Genomic_DNA"/>
</dbReference>
<dbReference type="AlphaFoldDB" id="A0A937XH49"/>
<evidence type="ECO:0000313" key="2">
    <source>
        <dbReference type="EMBL" id="MBM3330970.1"/>
    </source>
</evidence>
<name>A0A937XH49_UNCW3</name>
<reference evidence="2" key="1">
    <citation type="submission" date="2019-03" db="EMBL/GenBank/DDBJ databases">
        <title>Lake Tanganyika Metagenome-Assembled Genomes (MAGs).</title>
        <authorList>
            <person name="Tran P."/>
        </authorList>
    </citation>
    <scope>NUCLEOTIDE SEQUENCE</scope>
    <source>
        <strain evidence="2">K_DeepCast_150m_m2_040</strain>
    </source>
</reference>
<feature type="chain" id="PRO_5036953792" evidence="1">
    <location>
        <begin position="19"/>
        <end position="106"/>
    </location>
</feature>
<comment type="caution">
    <text evidence="2">The sequence shown here is derived from an EMBL/GenBank/DDBJ whole genome shotgun (WGS) entry which is preliminary data.</text>
</comment>
<proteinExistence type="predicted"/>